<gene>
    <name evidence="10" type="ORF">FKW77_001146</name>
</gene>
<dbReference type="PANTHER" id="PTHR13257:SF0">
    <property type="entry name" value="NUCLEAR PORE COMPLEX PROTEIN NUP88"/>
    <property type="match status" value="1"/>
</dbReference>
<dbReference type="SUPFAM" id="SSF117289">
    <property type="entry name" value="Nucleoporin domain"/>
    <property type="match status" value="1"/>
</dbReference>
<keyword evidence="3" id="KW-0509">mRNA transport</keyword>
<sequence>MPRVLSHTPEWLIQPSPAYQLFAESEKTSRGNGKHGGSAYNGPLRKLARGRGTEVFVASGNELRWADLQTLKNNFELEEDERQGASRVIKVSGHGEITQLVVSPEKDYLAVVRSHTVYVFQIPNSNYLYNHDDSPLKVKSFQVGPTAHVLDEAPIVSVLWHPLGALGKCLITITEDSVLRLWEIDTDNRSSFDEPSTSFDLKKLANAVSAEQDLSDIRASKWGMSKGFTPDSVELEPAAACFGGRGEEGESPWRSMTLWIAMTGGDVYALCPLLPKRFQTIPGFLNTLSLTVSAKSLKIDAEAPNTNSPSIEAQAEWLEELEDQEPFVPSGPSEITPSHVYSRPQHPGPAPKLQGPFAFLPELDGEPDLADILVVGLESMDLEDGDLPPSTAASAICLLTSEGDVQICLDVEGVEAQWLPTGTTPHSTRRKPHVSLEERQALLPFESIRITSKGSPEGRPTFTADPCSPYSFFVADGCGIHFISMASWIRELQLCFTDVDEGASFRIAGIAQSFRSLLEHPIEFNEKGTGHGASCIVIPHDEEESDLGHMLIASIGGEPWAAQFDLAEDQLVSHSPASERVHDDAPKALLLTNSREAYRADAAFTRPSTLPRLLDSLPQHFARTLKGNVRLSEDNLKLLTHDVHPLIASETRSLNKAAAELFRQCERLRENLHEQIGRVREIKDKVDRLTGAYDDEAELDAYGGRCGAERLEYRTDRATERQKKIVERCEALKRKLGKAAARELSDKEKSWMAEVESLDEKLDNAEDIALLKRLATVKALASELKEQAEECTWSPTSNGLGGRSRVKVPEGFRRKKVDEVMGLLERESALVDAAMEKLGRLKVDR</sequence>
<keyword evidence="11" id="KW-1185">Reference proteome</keyword>
<dbReference type="STRING" id="50376.A0A517L0S4"/>
<reference evidence="10 11" key="1">
    <citation type="submission" date="2019-07" db="EMBL/GenBank/DDBJ databases">
        <title>Finished genome of Venturia effusa.</title>
        <authorList>
            <person name="Young C.A."/>
            <person name="Cox M.P."/>
            <person name="Ganley A.R.D."/>
            <person name="David W.J."/>
        </authorList>
    </citation>
    <scope>NUCLEOTIDE SEQUENCE [LARGE SCALE GENOMIC DNA]</scope>
    <source>
        <strain evidence="11">albino</strain>
    </source>
</reference>
<dbReference type="GO" id="GO:0000056">
    <property type="term" value="P:ribosomal small subunit export from nucleus"/>
    <property type="evidence" value="ECO:0007669"/>
    <property type="project" value="InterPro"/>
</dbReference>
<comment type="subcellular location">
    <subcellularLocation>
        <location evidence="1">Nucleus</location>
        <location evidence="1">Nuclear pore complex</location>
    </subcellularLocation>
</comment>
<keyword evidence="5" id="KW-0811">Translocation</keyword>
<evidence type="ECO:0000313" key="11">
    <source>
        <dbReference type="Proteomes" id="UP000316270"/>
    </source>
</evidence>
<evidence type="ECO:0008006" key="12">
    <source>
        <dbReference type="Google" id="ProtNLM"/>
    </source>
</evidence>
<evidence type="ECO:0000313" key="10">
    <source>
        <dbReference type="EMBL" id="QDS69228.1"/>
    </source>
</evidence>
<dbReference type="GO" id="GO:0006406">
    <property type="term" value="P:mRNA export from nucleus"/>
    <property type="evidence" value="ECO:0007669"/>
    <property type="project" value="TreeGrafter"/>
</dbReference>
<evidence type="ECO:0000256" key="6">
    <source>
        <dbReference type="ARBA" id="ARBA00023132"/>
    </source>
</evidence>
<evidence type="ECO:0000256" key="7">
    <source>
        <dbReference type="ARBA" id="ARBA00023242"/>
    </source>
</evidence>
<dbReference type="PANTHER" id="PTHR13257">
    <property type="entry name" value="NUCLEOPORIN NUP84-RELATED"/>
    <property type="match status" value="1"/>
</dbReference>
<keyword evidence="8" id="KW-0175">Coiled coil</keyword>
<accession>A0A517L0S4</accession>
<organism evidence="10 11">
    <name type="scientific">Venturia effusa</name>
    <dbReference type="NCBI Taxonomy" id="50376"/>
    <lineage>
        <taxon>Eukaryota</taxon>
        <taxon>Fungi</taxon>
        <taxon>Dikarya</taxon>
        <taxon>Ascomycota</taxon>
        <taxon>Pezizomycotina</taxon>
        <taxon>Dothideomycetes</taxon>
        <taxon>Pleosporomycetidae</taxon>
        <taxon>Venturiales</taxon>
        <taxon>Venturiaceae</taxon>
        <taxon>Venturia</taxon>
    </lineage>
</organism>
<keyword evidence="4" id="KW-0653">Protein transport</keyword>
<evidence type="ECO:0000256" key="2">
    <source>
        <dbReference type="ARBA" id="ARBA00022448"/>
    </source>
</evidence>
<evidence type="ECO:0000256" key="5">
    <source>
        <dbReference type="ARBA" id="ARBA00023010"/>
    </source>
</evidence>
<dbReference type="Proteomes" id="UP000316270">
    <property type="component" value="Chromosome 3"/>
</dbReference>
<dbReference type="EMBL" id="CP042187">
    <property type="protein sequence ID" value="QDS69228.1"/>
    <property type="molecule type" value="Genomic_DNA"/>
</dbReference>
<name>A0A517L0S4_9PEZI</name>
<proteinExistence type="predicted"/>
<keyword evidence="2" id="KW-0813">Transport</keyword>
<dbReference type="OrthoDB" id="341482at2759"/>
<feature type="region of interest" description="Disordered" evidence="9">
    <location>
        <begin position="326"/>
        <end position="352"/>
    </location>
</feature>
<dbReference type="AlphaFoldDB" id="A0A517L0S4"/>
<evidence type="ECO:0000256" key="8">
    <source>
        <dbReference type="SAM" id="Coils"/>
    </source>
</evidence>
<dbReference type="Gene3D" id="2.130.10.10">
    <property type="entry name" value="YVTN repeat-like/Quinoprotein amine dehydrogenase"/>
    <property type="match status" value="1"/>
</dbReference>
<evidence type="ECO:0000256" key="3">
    <source>
        <dbReference type="ARBA" id="ARBA00022816"/>
    </source>
</evidence>
<keyword evidence="7" id="KW-0539">Nucleus</keyword>
<dbReference type="GO" id="GO:0006606">
    <property type="term" value="P:protein import into nucleus"/>
    <property type="evidence" value="ECO:0007669"/>
    <property type="project" value="TreeGrafter"/>
</dbReference>
<dbReference type="GO" id="GO:0000055">
    <property type="term" value="P:ribosomal large subunit export from nucleus"/>
    <property type="evidence" value="ECO:0007669"/>
    <property type="project" value="InterPro"/>
</dbReference>
<feature type="coiled-coil region" evidence="8">
    <location>
        <begin position="741"/>
        <end position="768"/>
    </location>
</feature>
<dbReference type="GO" id="GO:0017056">
    <property type="term" value="F:structural constituent of nuclear pore"/>
    <property type="evidence" value="ECO:0007669"/>
    <property type="project" value="InterPro"/>
</dbReference>
<dbReference type="InterPro" id="IPR037700">
    <property type="entry name" value="NUP88/NUP82"/>
</dbReference>
<evidence type="ECO:0000256" key="4">
    <source>
        <dbReference type="ARBA" id="ARBA00022927"/>
    </source>
</evidence>
<keyword evidence="6" id="KW-0906">Nuclear pore complex</keyword>
<feature type="coiled-coil region" evidence="8">
    <location>
        <begin position="651"/>
        <end position="685"/>
    </location>
</feature>
<evidence type="ECO:0000256" key="9">
    <source>
        <dbReference type="SAM" id="MobiDB-lite"/>
    </source>
</evidence>
<protein>
    <recommendedName>
        <fullName evidence="12">Nucleoporin Nup82</fullName>
    </recommendedName>
</protein>
<dbReference type="InterPro" id="IPR015943">
    <property type="entry name" value="WD40/YVTN_repeat-like_dom_sf"/>
</dbReference>
<feature type="region of interest" description="Disordered" evidence="9">
    <location>
        <begin position="25"/>
        <end position="44"/>
    </location>
</feature>
<dbReference type="GO" id="GO:0005643">
    <property type="term" value="C:nuclear pore"/>
    <property type="evidence" value="ECO:0007669"/>
    <property type="project" value="UniProtKB-SubCell"/>
</dbReference>
<evidence type="ECO:0000256" key="1">
    <source>
        <dbReference type="ARBA" id="ARBA00004567"/>
    </source>
</evidence>